<dbReference type="PRINTS" id="PR00413">
    <property type="entry name" value="HADHALOGNASE"/>
</dbReference>
<dbReference type="RefSeq" id="WP_189929525.1">
    <property type="nucleotide sequence ID" value="NZ_BNCD01000002.1"/>
</dbReference>
<comment type="caution">
    <text evidence="1">The sequence shown here is derived from an EMBL/GenBank/DDBJ whole genome shotgun (WGS) entry which is preliminary data.</text>
</comment>
<proteinExistence type="predicted"/>
<dbReference type="InterPro" id="IPR006439">
    <property type="entry name" value="HAD-SF_hydro_IA"/>
</dbReference>
<keyword evidence="2" id="KW-1185">Reference proteome</keyword>
<dbReference type="SFLD" id="SFLDS00003">
    <property type="entry name" value="Haloacid_Dehalogenase"/>
    <property type="match status" value="1"/>
</dbReference>
<dbReference type="Gene3D" id="3.40.50.1000">
    <property type="entry name" value="HAD superfamily/HAD-like"/>
    <property type="match status" value="1"/>
</dbReference>
<dbReference type="EMBL" id="BNCD01000002">
    <property type="protein sequence ID" value="GHH72173.1"/>
    <property type="molecule type" value="Genomic_DNA"/>
</dbReference>
<dbReference type="GO" id="GO:0016787">
    <property type="term" value="F:hydrolase activity"/>
    <property type="evidence" value="ECO:0007669"/>
    <property type="project" value="UniProtKB-KW"/>
</dbReference>
<dbReference type="PANTHER" id="PTHR18901:SF38">
    <property type="entry name" value="PSEUDOURIDINE-5'-PHOSPHATASE"/>
    <property type="match status" value="1"/>
</dbReference>
<dbReference type="Proteomes" id="UP000603708">
    <property type="component" value="Unassembled WGS sequence"/>
</dbReference>
<dbReference type="SFLD" id="SFLDG01135">
    <property type="entry name" value="C1.5.6:_HAD__Beta-PGM__Phospha"/>
    <property type="match status" value="1"/>
</dbReference>
<protein>
    <submittedName>
        <fullName evidence="1">Hydrolase</fullName>
    </submittedName>
</protein>
<dbReference type="CDD" id="cd07505">
    <property type="entry name" value="HAD_BPGM-like"/>
    <property type="match status" value="1"/>
</dbReference>
<dbReference type="InterPro" id="IPR023198">
    <property type="entry name" value="PGP-like_dom2"/>
</dbReference>
<dbReference type="AlphaFoldDB" id="A0A919FTP0"/>
<dbReference type="InterPro" id="IPR023214">
    <property type="entry name" value="HAD_sf"/>
</dbReference>
<dbReference type="NCBIfam" id="TIGR01509">
    <property type="entry name" value="HAD-SF-IA-v3"/>
    <property type="match status" value="1"/>
</dbReference>
<evidence type="ECO:0000313" key="2">
    <source>
        <dbReference type="Proteomes" id="UP000603708"/>
    </source>
</evidence>
<keyword evidence="1" id="KW-0378">Hydrolase</keyword>
<sequence>MSSPGNTTCGTPRPATHAPAAPAVVFDLDGTLVDSEPLYYEAGRGTLADHGVTDFTWEDHESYVGISTRETVALWRERYGIAASVDALLADLEHRYLRLARTGTTVYPQMRAFVDRLDEAGVPMAVASGSSREAIAAVLSGAGLAALLPVTVSSDEVAQGKPAPDTFLEAARRLGAAPGDCVVVEDAAPGAAAARAAGMRCIAVPYVPAQADDPGFASAGLLFRAGQREFTAGTAFAWVMETAGVSPRRAPEVRGG</sequence>
<dbReference type="SUPFAM" id="SSF56784">
    <property type="entry name" value="HAD-like"/>
    <property type="match status" value="1"/>
</dbReference>
<dbReference type="PANTHER" id="PTHR18901">
    <property type="entry name" value="2-DEOXYGLUCOSE-6-PHOSPHATE PHOSPHATASE 2"/>
    <property type="match status" value="1"/>
</dbReference>
<reference evidence="1" key="1">
    <citation type="journal article" date="2014" name="Int. J. Syst. Evol. Microbiol.">
        <title>Complete genome sequence of Corynebacterium casei LMG S-19264T (=DSM 44701T), isolated from a smear-ripened cheese.</title>
        <authorList>
            <consortium name="US DOE Joint Genome Institute (JGI-PGF)"/>
            <person name="Walter F."/>
            <person name="Albersmeier A."/>
            <person name="Kalinowski J."/>
            <person name="Ruckert C."/>
        </authorList>
    </citation>
    <scope>NUCLEOTIDE SEQUENCE</scope>
    <source>
        <strain evidence="1">JCM 5069</strain>
    </source>
</reference>
<gene>
    <name evidence="1" type="ORF">GCM10018793_08760</name>
</gene>
<accession>A0A919FTP0</accession>
<dbReference type="Pfam" id="PF00702">
    <property type="entry name" value="Hydrolase"/>
    <property type="match status" value="1"/>
</dbReference>
<reference evidence="1" key="2">
    <citation type="submission" date="2020-09" db="EMBL/GenBank/DDBJ databases">
        <authorList>
            <person name="Sun Q."/>
            <person name="Ohkuma M."/>
        </authorList>
    </citation>
    <scope>NUCLEOTIDE SEQUENCE</scope>
    <source>
        <strain evidence="1">JCM 5069</strain>
    </source>
</reference>
<evidence type="ECO:0000313" key="1">
    <source>
        <dbReference type="EMBL" id="GHH72173.1"/>
    </source>
</evidence>
<organism evidence="1 2">
    <name type="scientific">Streptomyces sulfonofaciens</name>
    <dbReference type="NCBI Taxonomy" id="68272"/>
    <lineage>
        <taxon>Bacteria</taxon>
        <taxon>Bacillati</taxon>
        <taxon>Actinomycetota</taxon>
        <taxon>Actinomycetes</taxon>
        <taxon>Kitasatosporales</taxon>
        <taxon>Streptomycetaceae</taxon>
        <taxon>Streptomyces</taxon>
    </lineage>
</organism>
<dbReference type="Gene3D" id="1.10.150.240">
    <property type="entry name" value="Putative phosphatase, domain 2"/>
    <property type="match status" value="1"/>
</dbReference>
<dbReference type="InterPro" id="IPR036412">
    <property type="entry name" value="HAD-like_sf"/>
</dbReference>
<dbReference type="SFLD" id="SFLDG01129">
    <property type="entry name" value="C1.5:_HAD__Beta-PGM__Phosphata"/>
    <property type="match status" value="1"/>
</dbReference>
<name>A0A919FTP0_9ACTN</name>